<gene>
    <name evidence="1" type="ORF">DU33_19150</name>
</gene>
<dbReference type="RefSeq" id="WP_048037586.1">
    <property type="nucleotide sequence ID" value="NZ_JJPI01000060.1"/>
</dbReference>
<dbReference type="Proteomes" id="UP000034188">
    <property type="component" value="Unassembled WGS sequence"/>
</dbReference>
<sequence>MVKCKEENENENVKKKIKNTHDILGITCPKNESLFHLAFLIIELHHFQDSRIASKAIWHP</sequence>
<evidence type="ECO:0000313" key="1">
    <source>
        <dbReference type="EMBL" id="KKG55177.1"/>
    </source>
</evidence>
<comment type="caution">
    <text evidence="1">The sequence shown here is derived from an EMBL/GenBank/DDBJ whole genome shotgun (WGS) entry which is preliminary data.</text>
</comment>
<reference evidence="1 2" key="1">
    <citation type="journal article" date="2015" name="ISME J.">
        <title>Genomic and phenotypic differentiation among Methanosarcina mazei populations from Columbia River sediment.</title>
        <authorList>
            <person name="Youngblut N.D."/>
            <person name="Wirth J.S."/>
            <person name="Henriksen J.R."/>
            <person name="Smith M."/>
            <person name="Simon H."/>
            <person name="Metcalf W.W."/>
            <person name="Whitaker R.J."/>
        </authorList>
    </citation>
    <scope>NUCLEOTIDE SEQUENCE [LARGE SCALE GENOMIC DNA]</scope>
    <source>
        <strain evidence="1 2">3.F.T.1A.1</strain>
    </source>
</reference>
<dbReference type="EMBL" id="JJPI01000060">
    <property type="protein sequence ID" value="KKG55177.1"/>
    <property type="molecule type" value="Genomic_DNA"/>
</dbReference>
<dbReference type="AlphaFoldDB" id="A0A0F8FQ64"/>
<name>A0A0F8FQ64_METMZ</name>
<evidence type="ECO:0000313" key="2">
    <source>
        <dbReference type="Proteomes" id="UP000034188"/>
    </source>
</evidence>
<proteinExistence type="predicted"/>
<organism evidence="1 2">
    <name type="scientific">Methanosarcina mazei</name>
    <name type="common">Methanosarcina frisia</name>
    <dbReference type="NCBI Taxonomy" id="2209"/>
    <lineage>
        <taxon>Archaea</taxon>
        <taxon>Methanobacteriati</taxon>
        <taxon>Methanobacteriota</taxon>
        <taxon>Stenosarchaea group</taxon>
        <taxon>Methanomicrobia</taxon>
        <taxon>Methanosarcinales</taxon>
        <taxon>Methanosarcinaceae</taxon>
        <taxon>Methanosarcina</taxon>
    </lineage>
</organism>
<protein>
    <submittedName>
        <fullName evidence="1">Uncharacterized protein</fullName>
    </submittedName>
</protein>
<dbReference type="PATRIC" id="fig|2209.42.peg.4183"/>
<accession>A0A0F8FQ64</accession>